<accession>A0A0C2CV69</accession>
<comment type="caution">
    <text evidence="2">The sequence shown here is derived from an EMBL/GenBank/DDBJ whole genome shotgun (WGS) entry which is preliminary data.</text>
</comment>
<proteinExistence type="predicted"/>
<reference evidence="2 3" key="1">
    <citation type="submission" date="2014-12" db="EMBL/GenBank/DDBJ databases">
        <title>Genome assembly of Enhygromyxa salina DSM 15201.</title>
        <authorList>
            <person name="Sharma G."/>
            <person name="Subramanian S."/>
        </authorList>
    </citation>
    <scope>NUCLEOTIDE SEQUENCE [LARGE SCALE GENOMIC DNA]</scope>
    <source>
        <strain evidence="2 3">DSM 15201</strain>
    </source>
</reference>
<feature type="compositionally biased region" description="Basic residues" evidence="1">
    <location>
        <begin position="121"/>
        <end position="133"/>
    </location>
</feature>
<dbReference type="RefSeq" id="WP_052559103.1">
    <property type="nucleotide sequence ID" value="NZ_JMCC02000182.1"/>
</dbReference>
<evidence type="ECO:0000313" key="3">
    <source>
        <dbReference type="Proteomes" id="UP000031599"/>
    </source>
</evidence>
<protein>
    <submittedName>
        <fullName evidence="2">Uncharacterized protein</fullName>
    </submittedName>
</protein>
<name>A0A0C2CV69_9BACT</name>
<evidence type="ECO:0000313" key="2">
    <source>
        <dbReference type="EMBL" id="KIG11767.1"/>
    </source>
</evidence>
<evidence type="ECO:0000256" key="1">
    <source>
        <dbReference type="SAM" id="MobiDB-lite"/>
    </source>
</evidence>
<dbReference type="AlphaFoldDB" id="A0A0C2CV69"/>
<feature type="region of interest" description="Disordered" evidence="1">
    <location>
        <begin position="102"/>
        <end position="149"/>
    </location>
</feature>
<sequence length="149" mass="16871">MRNPDSPLEQIGERLYTARAKYMLDNDVGLTKTYNALKDPDIHDPAVALLRELDRTVLAAYGWSHIQVPPYTDPQTPDEKAIRQAFEDSVIDELFKLNAERAAQERELADEAPAQPETARKPKVNRARTKKPSRCGNELDSTHSPHRVP</sequence>
<organism evidence="2 3">
    <name type="scientific">Enhygromyxa salina</name>
    <dbReference type="NCBI Taxonomy" id="215803"/>
    <lineage>
        <taxon>Bacteria</taxon>
        <taxon>Pseudomonadati</taxon>
        <taxon>Myxococcota</taxon>
        <taxon>Polyangia</taxon>
        <taxon>Nannocystales</taxon>
        <taxon>Nannocystaceae</taxon>
        <taxon>Enhygromyxa</taxon>
    </lineage>
</organism>
<dbReference type="EMBL" id="JMCC02000182">
    <property type="protein sequence ID" value="KIG11767.1"/>
    <property type="molecule type" value="Genomic_DNA"/>
</dbReference>
<gene>
    <name evidence="2" type="ORF">DB30_02545</name>
</gene>
<dbReference type="Proteomes" id="UP000031599">
    <property type="component" value="Unassembled WGS sequence"/>
</dbReference>